<organism evidence="2 3">
    <name type="scientific">Glomus cerebriforme</name>
    <dbReference type="NCBI Taxonomy" id="658196"/>
    <lineage>
        <taxon>Eukaryota</taxon>
        <taxon>Fungi</taxon>
        <taxon>Fungi incertae sedis</taxon>
        <taxon>Mucoromycota</taxon>
        <taxon>Glomeromycotina</taxon>
        <taxon>Glomeromycetes</taxon>
        <taxon>Glomerales</taxon>
        <taxon>Glomeraceae</taxon>
        <taxon>Glomus</taxon>
    </lineage>
</organism>
<dbReference type="Pfam" id="PF00092">
    <property type="entry name" value="VWA"/>
    <property type="match status" value="1"/>
</dbReference>
<keyword evidence="3" id="KW-1185">Reference proteome</keyword>
<evidence type="ECO:0000259" key="1">
    <source>
        <dbReference type="PROSITE" id="PS50234"/>
    </source>
</evidence>
<dbReference type="PROSITE" id="PS50234">
    <property type="entry name" value="VWFA"/>
    <property type="match status" value="1"/>
</dbReference>
<feature type="domain" description="VWFA" evidence="1">
    <location>
        <begin position="41"/>
        <end position="223"/>
    </location>
</feature>
<dbReference type="OrthoDB" id="10006997at2759"/>
<accession>A0A397TJ84</accession>
<name>A0A397TJ84_9GLOM</name>
<dbReference type="InterPro" id="IPR036465">
    <property type="entry name" value="vWFA_dom_sf"/>
</dbReference>
<evidence type="ECO:0000313" key="3">
    <source>
        <dbReference type="Proteomes" id="UP000265703"/>
    </source>
</evidence>
<dbReference type="Gene3D" id="3.40.50.410">
    <property type="entry name" value="von Willebrand factor, type A domain"/>
    <property type="match status" value="1"/>
</dbReference>
<dbReference type="Proteomes" id="UP000265703">
    <property type="component" value="Unassembled WGS sequence"/>
</dbReference>
<gene>
    <name evidence="2" type="ORF">C1645_870824</name>
</gene>
<reference evidence="2 3" key="1">
    <citation type="submission" date="2018-06" db="EMBL/GenBank/DDBJ databases">
        <title>Comparative genomics reveals the genomic features of Rhizophagus irregularis, R. cerebriforme, R. diaphanum and Gigaspora rosea, and their symbiotic lifestyle signature.</title>
        <authorList>
            <person name="Morin E."/>
            <person name="San Clemente H."/>
            <person name="Chen E.C.H."/>
            <person name="De La Providencia I."/>
            <person name="Hainaut M."/>
            <person name="Kuo A."/>
            <person name="Kohler A."/>
            <person name="Murat C."/>
            <person name="Tang N."/>
            <person name="Roy S."/>
            <person name="Loubradou J."/>
            <person name="Henrissat B."/>
            <person name="Grigoriev I.V."/>
            <person name="Corradi N."/>
            <person name="Roux C."/>
            <person name="Martin F.M."/>
        </authorList>
    </citation>
    <scope>NUCLEOTIDE SEQUENCE [LARGE SCALE GENOMIC DNA]</scope>
    <source>
        <strain evidence="2 3">DAOM 227022</strain>
    </source>
</reference>
<dbReference type="EMBL" id="QKYT01000018">
    <property type="protein sequence ID" value="RIA98283.1"/>
    <property type="molecule type" value="Genomic_DNA"/>
</dbReference>
<sequence>MNTQQSYIKYFSFADDKSIVSFKIPEDVITKWFEGKRRELKLYIVLDISGSMVGSGLKQAKESILKLMESLFEGHILAEKDITCFFFQSTCDVKRFVDNPNLLWSNGGIKDYFNEIYSYGGTDFDPVFEKIVEQVQKGIDSDLAIIIFTDGQGCYNDYNKSQLKTALAQTGFSTEIHTIGFTESHDASLLSWLTKLGTKQGNFQYIQSSEDIQSTMNTTLQLLELDDRSFYVKIGENEFLPIGFDVYGRGKLILTGEAAKIEGQKVSIFKDNKSEEKFDFETVPIQIHPDDPLVTLLTVPYIQSEITNFSDEIINDCSQTYRWSSLDDKRQRFNEISEIVNAHDEKLNNILQTVFKIKSTLRNEIIQQCMDAKNTVFQFKDMLSEALKGTLTNQKIAEFNNLAYKNITKQRLKKTLDDRSIKNIEKMEEIEKKIEEIVSKLDFDELESQESEDNLLTYTCTVSTDNYIDAMREGECICLTLDVGRSEAAIVDPSQITIKKINQTLLSSGAFLNSVAFALNDKKYAESVHGGFYKETFAASILKGLARENITGILPLYINEKHWSIAREKIKPIMGYLVTLDIFGYTYSQISTVPFLVLARALGDTSSEFKRRQAKWILETCDAIYKQSSILRENNKNLFENYVKSPANRTIDQVPNNLVFLGHLFCALRCGDVSAQDVQRWLQEGLMKSLIEETIRRRLNKVQDIEQSMENMVKVLGINQKVYIDNPVEEFEKSYIEYMSSDKNGNNHYADVFRKALSDSGIKVEILEEPVPEAKILKEDKEPELPIVKTILYDSNTYQISDYAINIITNIKKVVKVFIEISLRYNNILESTIADPDVSLDNSEFEYIEGKTLLADAFFNKYSSKVIFATFLQAFLHRQNSVRREAIEADPPKYYEPFSEDTADKVLSTYFDEYVINNTKKKTNEFLSTVTNEKNDVLGLKFWEVDKIEEAAGLLLVDVKFRGRKVFGQILKALQKPSMPLAKEKIEMVISGTWQGITLFVDKPKNSEDPEQLARFVDNTHWFPTHQKVYRILKAHRSVIPDVNYWIRVIPPYKEYFEHQFDEEYLIARRLARSKKRKNTSN</sequence>
<proteinExistence type="predicted"/>
<comment type="caution">
    <text evidence="2">The sequence shown here is derived from an EMBL/GenBank/DDBJ whole genome shotgun (WGS) entry which is preliminary data.</text>
</comment>
<protein>
    <recommendedName>
        <fullName evidence="1">VWFA domain-containing protein</fullName>
    </recommendedName>
</protein>
<dbReference type="SMART" id="SM00327">
    <property type="entry name" value="VWA"/>
    <property type="match status" value="1"/>
</dbReference>
<dbReference type="InterPro" id="IPR002035">
    <property type="entry name" value="VWF_A"/>
</dbReference>
<evidence type="ECO:0000313" key="2">
    <source>
        <dbReference type="EMBL" id="RIA98283.1"/>
    </source>
</evidence>
<dbReference type="AlphaFoldDB" id="A0A397TJ84"/>
<dbReference type="SUPFAM" id="SSF53300">
    <property type="entry name" value="vWA-like"/>
    <property type="match status" value="1"/>
</dbReference>